<feature type="region of interest" description="Disordered" evidence="1">
    <location>
        <begin position="351"/>
        <end position="394"/>
    </location>
</feature>
<accession>A0AA40G8Q3</accession>
<feature type="compositionally biased region" description="Polar residues" evidence="1">
    <location>
        <begin position="763"/>
        <end position="779"/>
    </location>
</feature>
<gene>
    <name evidence="3" type="ORF">K0M31_014498</name>
</gene>
<protein>
    <submittedName>
        <fullName evidence="3">Uncharacterized protein</fullName>
    </submittedName>
</protein>
<dbReference type="Proteomes" id="UP001177670">
    <property type="component" value="Unassembled WGS sequence"/>
</dbReference>
<feature type="region of interest" description="Disordered" evidence="1">
    <location>
        <begin position="206"/>
        <end position="229"/>
    </location>
</feature>
<dbReference type="AlphaFoldDB" id="A0AA40G8Q3"/>
<reference evidence="3" key="1">
    <citation type="submission" date="2021-10" db="EMBL/GenBank/DDBJ databases">
        <title>Melipona bicolor Genome sequencing and assembly.</title>
        <authorList>
            <person name="Araujo N.S."/>
            <person name="Arias M.C."/>
        </authorList>
    </citation>
    <scope>NUCLEOTIDE SEQUENCE</scope>
    <source>
        <strain evidence="3">USP_2M_L1-L4_2017</strain>
        <tissue evidence="3">Whole body</tissue>
    </source>
</reference>
<sequence>MLLELTAEMLTLIGGLIVAYFIYVLLAVRNDKPSTDSPTMAHTALREIVERAVEEARKLPGLGGSGGTGKTPEARNVAENSYEDVLATAILNKVIEKFQKEQVDGNSNVLPGKPVSTKCALSESEAGLDEGVEEGCSSLEPLSQDDCSSDCSASCSRRVRNQPEPLSLTIEERIEEVTTYTSDEDHRENDVLPIKNAHRVPFPELGMDIIDPSQESDSQDEPDTPRTHIGLVSPIESWEENWLFQKKRVQTQADPVAMLVPNPSADFKALIGDKDAEDTSDLSECSSAQSDEEIEKELMEAINNVVPRSPRKKEFENDLSYSNSSDLDFSSKENAVNSVSNGVCVYDEKKNEEKTDWRKLEEEKEEGYKQNRSVERNEEVEEEQVKRKLERVETVPESRNLIGNGLTKAEMERRTTNLDLLSKEDKRDSINDELKRNELDSLSNSVNSKSFTVIASDEDALEDVPKTPTPTPTRISMLEINLENPRNGETYISQEKIVLKSLECAKKKLMAVNDDDAEVFEDEEAMSAQRKVDFHAEDIQQESEYTEHYDIATQRHLDSLTKSESLESTPLTNSSLENNESKCREAVAFAKAESASHLSLQSKDPEAEDRLGTPPRPGTIAEREHRKWENAPPIENNPYSQENIQKRLWERQYSRRSSDIPGIHTELPKSNGADLDVVLTPHEPDIKRFGRDYYINDSRSSGNEKGRRSAVSSSSRPSSSLSQRSSSNGIADQDQQEETQYEETEIILNRSNDVKSKVTKWQNNNVENNYQQPVRQQSDPSDETEKDRGKFAMIESQKSWEDQRMEEILENERKNSKNEINAKLNNQENYESVVMETKKSANPVDVNPRKIKRIDLKAYGFENEFFSSKTIRTSAPRVVNKLDLKSFGYDNGIRRTQSNIQLNSIGSDEFKARFVRTTNKSNLTRRNEYENDRRGIIESNRASGENNLTQSTETLNKFENGSYNDFGLKSAKSVPNIAKFYSNSNGQEDEEVESYSRNSYDFGVIKNGSVRNIASNYGLEKYNVKSNDSSSDVSENETDNSSEREQSRRSMNDVKKKILSDEEFDNKVLPMPSVRRLAEAFSKQTEPVSAPISKVTKSSNVNKERSSTPEIQIVETPRQMHSLTARSLSKQFREGLRQIPNKVTSPPASHVVMEQPNVTENQMEVVQAKSDLSNDTNVILPGKLKSNIIFWEQMQKKS</sequence>
<feature type="compositionally biased region" description="Polar residues" evidence="1">
    <location>
        <begin position="566"/>
        <end position="578"/>
    </location>
</feature>
<feature type="compositionally biased region" description="Basic and acidic residues" evidence="1">
    <location>
        <begin position="1041"/>
        <end position="1057"/>
    </location>
</feature>
<name>A0AA40G8Q3_9HYME</name>
<keyword evidence="2" id="KW-1133">Transmembrane helix</keyword>
<feature type="compositionally biased region" description="Low complexity" evidence="1">
    <location>
        <begin position="709"/>
        <end position="727"/>
    </location>
</feature>
<evidence type="ECO:0000256" key="2">
    <source>
        <dbReference type="SAM" id="Phobius"/>
    </source>
</evidence>
<dbReference type="EMBL" id="JAHYIQ010000004">
    <property type="protein sequence ID" value="KAK1133144.1"/>
    <property type="molecule type" value="Genomic_DNA"/>
</dbReference>
<feature type="region of interest" description="Disordered" evidence="1">
    <location>
        <begin position="301"/>
        <end position="333"/>
    </location>
</feature>
<feature type="region of interest" description="Disordered" evidence="1">
    <location>
        <begin position="690"/>
        <end position="742"/>
    </location>
</feature>
<feature type="transmembrane region" description="Helical" evidence="2">
    <location>
        <begin position="9"/>
        <end position="28"/>
    </location>
</feature>
<evidence type="ECO:0000313" key="4">
    <source>
        <dbReference type="Proteomes" id="UP001177670"/>
    </source>
</evidence>
<proteinExistence type="predicted"/>
<keyword evidence="2" id="KW-0812">Transmembrane</keyword>
<evidence type="ECO:0000313" key="3">
    <source>
        <dbReference type="EMBL" id="KAK1133144.1"/>
    </source>
</evidence>
<feature type="region of interest" description="Disordered" evidence="1">
    <location>
        <begin position="1023"/>
        <end position="1057"/>
    </location>
</feature>
<feature type="region of interest" description="Disordered" evidence="1">
    <location>
        <begin position="594"/>
        <end position="643"/>
    </location>
</feature>
<feature type="compositionally biased region" description="Low complexity" evidence="1">
    <location>
        <begin position="318"/>
        <end position="328"/>
    </location>
</feature>
<feature type="region of interest" description="Disordered" evidence="1">
    <location>
        <begin position="763"/>
        <end position="789"/>
    </location>
</feature>
<keyword evidence="4" id="KW-1185">Reference proteome</keyword>
<comment type="caution">
    <text evidence="3">The sequence shown here is derived from an EMBL/GenBank/DDBJ whole genome shotgun (WGS) entry which is preliminary data.</text>
</comment>
<feature type="region of interest" description="Disordered" evidence="1">
    <location>
        <begin position="560"/>
        <end position="579"/>
    </location>
</feature>
<organism evidence="3 4">
    <name type="scientific">Melipona bicolor</name>
    <dbReference type="NCBI Taxonomy" id="60889"/>
    <lineage>
        <taxon>Eukaryota</taxon>
        <taxon>Metazoa</taxon>
        <taxon>Ecdysozoa</taxon>
        <taxon>Arthropoda</taxon>
        <taxon>Hexapoda</taxon>
        <taxon>Insecta</taxon>
        <taxon>Pterygota</taxon>
        <taxon>Neoptera</taxon>
        <taxon>Endopterygota</taxon>
        <taxon>Hymenoptera</taxon>
        <taxon>Apocrita</taxon>
        <taxon>Aculeata</taxon>
        <taxon>Apoidea</taxon>
        <taxon>Anthophila</taxon>
        <taxon>Apidae</taxon>
        <taxon>Melipona</taxon>
    </lineage>
</organism>
<evidence type="ECO:0000256" key="1">
    <source>
        <dbReference type="SAM" id="MobiDB-lite"/>
    </source>
</evidence>
<keyword evidence="2" id="KW-0472">Membrane</keyword>